<accession>A0A1Y1ICA9</accession>
<sequence length="231" mass="25345">MGQPGRGNPGNYFSGDCFDIPDEAVSRDPIFLLDAETDELMGTWFMTTVDLPPGKNGTPVTSDLLKAVADPDALAAYYAVDPAAPPPPEGWTRWAYVRYMGAYENGNGFRAPFFISEAEFRAVRYHIMDQKGGASEKGEGKYTLRPLLAHESPAGMFGTPGYYPIRTSGSSPAVSLYSEYFCMLAGALPPYQSYTVKEGNRTRAARWFPGLQLPNELQALARPHTPRAMQV</sequence>
<dbReference type="AlphaFoldDB" id="A0A1Y1ICA9"/>
<reference evidence="1 2" key="1">
    <citation type="journal article" date="2014" name="Nat. Commun.">
        <title>Klebsormidium flaccidum genome reveals primary factors for plant terrestrial adaptation.</title>
        <authorList>
            <person name="Hori K."/>
            <person name="Maruyama F."/>
            <person name="Fujisawa T."/>
            <person name="Togashi T."/>
            <person name="Yamamoto N."/>
            <person name="Seo M."/>
            <person name="Sato S."/>
            <person name="Yamada T."/>
            <person name="Mori H."/>
            <person name="Tajima N."/>
            <person name="Moriyama T."/>
            <person name="Ikeuchi M."/>
            <person name="Watanabe M."/>
            <person name="Wada H."/>
            <person name="Kobayashi K."/>
            <person name="Saito M."/>
            <person name="Masuda T."/>
            <person name="Sasaki-Sekimoto Y."/>
            <person name="Mashiguchi K."/>
            <person name="Awai K."/>
            <person name="Shimojima M."/>
            <person name="Masuda S."/>
            <person name="Iwai M."/>
            <person name="Nobusawa T."/>
            <person name="Narise T."/>
            <person name="Kondo S."/>
            <person name="Saito H."/>
            <person name="Sato R."/>
            <person name="Murakawa M."/>
            <person name="Ihara Y."/>
            <person name="Oshima-Yamada Y."/>
            <person name="Ohtaka K."/>
            <person name="Satoh M."/>
            <person name="Sonobe K."/>
            <person name="Ishii M."/>
            <person name="Ohtani R."/>
            <person name="Kanamori-Sato M."/>
            <person name="Honoki R."/>
            <person name="Miyazaki D."/>
            <person name="Mochizuki H."/>
            <person name="Umetsu J."/>
            <person name="Higashi K."/>
            <person name="Shibata D."/>
            <person name="Kamiya Y."/>
            <person name="Sato N."/>
            <person name="Nakamura Y."/>
            <person name="Tabata S."/>
            <person name="Ida S."/>
            <person name="Kurokawa K."/>
            <person name="Ohta H."/>
        </authorList>
    </citation>
    <scope>NUCLEOTIDE SEQUENCE [LARGE SCALE GENOMIC DNA]</scope>
    <source>
        <strain evidence="1 2">NIES-2285</strain>
    </source>
</reference>
<name>A0A1Y1ICA9_KLENI</name>
<gene>
    <name evidence="1" type="ORF">KFL_004440020</name>
</gene>
<evidence type="ECO:0000313" key="1">
    <source>
        <dbReference type="EMBL" id="GAQ88604.1"/>
    </source>
</evidence>
<evidence type="ECO:0000313" key="2">
    <source>
        <dbReference type="Proteomes" id="UP000054558"/>
    </source>
</evidence>
<organism evidence="1 2">
    <name type="scientific">Klebsormidium nitens</name>
    <name type="common">Green alga</name>
    <name type="synonym">Ulothrix nitens</name>
    <dbReference type="NCBI Taxonomy" id="105231"/>
    <lineage>
        <taxon>Eukaryota</taxon>
        <taxon>Viridiplantae</taxon>
        <taxon>Streptophyta</taxon>
        <taxon>Klebsormidiophyceae</taxon>
        <taxon>Klebsormidiales</taxon>
        <taxon>Klebsormidiaceae</taxon>
        <taxon>Klebsormidium</taxon>
    </lineage>
</organism>
<dbReference type="Proteomes" id="UP000054558">
    <property type="component" value="Unassembled WGS sequence"/>
</dbReference>
<proteinExistence type="predicted"/>
<protein>
    <submittedName>
        <fullName evidence="1">Uncharacterized protein</fullName>
    </submittedName>
</protein>
<dbReference type="EMBL" id="DF237393">
    <property type="protein sequence ID" value="GAQ88604.1"/>
    <property type="molecule type" value="Genomic_DNA"/>
</dbReference>
<keyword evidence="2" id="KW-1185">Reference proteome</keyword>